<dbReference type="Proteomes" id="UP001321473">
    <property type="component" value="Unassembled WGS sequence"/>
</dbReference>
<accession>A0AAQ4EFN0</accession>
<comment type="subcellular location">
    <subcellularLocation>
        <location evidence="1">Membrane</location>
        <topology evidence="1">Multi-pass membrane protein</topology>
    </subcellularLocation>
</comment>
<dbReference type="GO" id="GO:0005886">
    <property type="term" value="C:plasma membrane"/>
    <property type="evidence" value="ECO:0007669"/>
    <property type="project" value="TreeGrafter"/>
</dbReference>
<dbReference type="PANTHER" id="PTHR19282:SF431">
    <property type="entry name" value="TETRASPANIN 26A, ISOFORM B-RELATED"/>
    <property type="match status" value="1"/>
</dbReference>
<keyword evidence="7" id="KW-1185">Reference proteome</keyword>
<dbReference type="PANTHER" id="PTHR19282">
    <property type="entry name" value="TETRASPANIN"/>
    <property type="match status" value="1"/>
</dbReference>
<evidence type="ECO:0000256" key="3">
    <source>
        <dbReference type="ARBA" id="ARBA00022989"/>
    </source>
</evidence>
<comment type="caution">
    <text evidence="6">The sequence shown here is derived from an EMBL/GenBank/DDBJ whole genome shotgun (WGS) entry which is preliminary data.</text>
</comment>
<dbReference type="InterPro" id="IPR008952">
    <property type="entry name" value="Tetraspanin_EC2_sf"/>
</dbReference>
<evidence type="ECO:0008006" key="8">
    <source>
        <dbReference type="Google" id="ProtNLM"/>
    </source>
</evidence>
<dbReference type="InterPro" id="IPR018499">
    <property type="entry name" value="Tetraspanin/Peripherin"/>
</dbReference>
<dbReference type="SUPFAM" id="SSF48652">
    <property type="entry name" value="Tetraspanin"/>
    <property type="match status" value="1"/>
</dbReference>
<proteinExistence type="predicted"/>
<evidence type="ECO:0000256" key="1">
    <source>
        <dbReference type="ARBA" id="ARBA00004141"/>
    </source>
</evidence>
<organism evidence="6 7">
    <name type="scientific">Amblyomma americanum</name>
    <name type="common">Lone star tick</name>
    <dbReference type="NCBI Taxonomy" id="6943"/>
    <lineage>
        <taxon>Eukaryota</taxon>
        <taxon>Metazoa</taxon>
        <taxon>Ecdysozoa</taxon>
        <taxon>Arthropoda</taxon>
        <taxon>Chelicerata</taxon>
        <taxon>Arachnida</taxon>
        <taxon>Acari</taxon>
        <taxon>Parasitiformes</taxon>
        <taxon>Ixodida</taxon>
        <taxon>Ixodoidea</taxon>
        <taxon>Ixodidae</taxon>
        <taxon>Amblyomminae</taxon>
        <taxon>Amblyomma</taxon>
    </lineage>
</organism>
<dbReference type="AlphaFoldDB" id="A0AAQ4EFN0"/>
<gene>
    <name evidence="6" type="ORF">V5799_011951</name>
</gene>
<sequence>MKPSSQDAATASLSRLQVYSIYLRWDDVSLARGSFLVSLVVNIDVALLVVAAFLSLVSSMGFLGALKENIGCLYCYNWMLFTMVLVCALGFALLIATPYLATRDLQSVVSIELIERYRDNADFQHIVDFVQVQYKCCGVTEAAYKDWNRNIYFNCSQSNPSAERCSVPSSCCRDPEKESLETVLQRRFCGHNVLAMTEQQAWDKVNTRNCVNSFTKTVQQKSIKLCVAAVVVVCVLLLVKGMASRVQGEIVEISRRHQHHQRERQHRERLRQACRRARASQRATPPQRYVLLIAYYSSRVCYSETSSASHCNESHRTEPYGVVLHRTASHQTTSSALELCTTWG</sequence>
<keyword evidence="4 5" id="KW-0472">Membrane</keyword>
<dbReference type="Pfam" id="PF00335">
    <property type="entry name" value="Tetraspanin"/>
    <property type="match status" value="1"/>
</dbReference>
<keyword evidence="3 5" id="KW-1133">Transmembrane helix</keyword>
<reference evidence="6 7" key="1">
    <citation type="journal article" date="2023" name="Arcadia Sci">
        <title>De novo assembly of a long-read Amblyomma americanum tick genome.</title>
        <authorList>
            <person name="Chou S."/>
            <person name="Poskanzer K.E."/>
            <person name="Rollins M."/>
            <person name="Thuy-Boun P.S."/>
        </authorList>
    </citation>
    <scope>NUCLEOTIDE SEQUENCE [LARGE SCALE GENOMIC DNA]</scope>
    <source>
        <strain evidence="6">F_SG_1</strain>
        <tissue evidence="6">Salivary glands</tissue>
    </source>
</reference>
<dbReference type="EMBL" id="JARKHS020016770">
    <property type="protein sequence ID" value="KAK8773516.1"/>
    <property type="molecule type" value="Genomic_DNA"/>
</dbReference>
<evidence type="ECO:0000313" key="6">
    <source>
        <dbReference type="EMBL" id="KAK8773516.1"/>
    </source>
</evidence>
<protein>
    <recommendedName>
        <fullName evidence="8">Tetraspanin</fullName>
    </recommendedName>
</protein>
<evidence type="ECO:0000313" key="7">
    <source>
        <dbReference type="Proteomes" id="UP001321473"/>
    </source>
</evidence>
<evidence type="ECO:0000256" key="2">
    <source>
        <dbReference type="ARBA" id="ARBA00022692"/>
    </source>
</evidence>
<evidence type="ECO:0000256" key="4">
    <source>
        <dbReference type="ARBA" id="ARBA00023136"/>
    </source>
</evidence>
<feature type="transmembrane region" description="Helical" evidence="5">
    <location>
        <begin position="45"/>
        <end position="66"/>
    </location>
</feature>
<dbReference type="Gene3D" id="1.10.1450.10">
    <property type="entry name" value="Tetraspanin"/>
    <property type="match status" value="1"/>
</dbReference>
<name>A0AAQ4EFN0_AMBAM</name>
<feature type="transmembrane region" description="Helical" evidence="5">
    <location>
        <begin position="78"/>
        <end position="101"/>
    </location>
</feature>
<evidence type="ECO:0000256" key="5">
    <source>
        <dbReference type="SAM" id="Phobius"/>
    </source>
</evidence>
<keyword evidence="2 5" id="KW-0812">Transmembrane</keyword>